<dbReference type="InterPro" id="IPR036291">
    <property type="entry name" value="NAD(P)-bd_dom_sf"/>
</dbReference>
<dbReference type="PANTHER" id="PTHR32487:SF29">
    <property type="entry name" value="NAD-DEPENDENT EPIMERASE_DEHYDRATASE DOMAIN-CONTAINING PROTEIN"/>
    <property type="match status" value="1"/>
</dbReference>
<dbReference type="EMBL" id="JAFJYH010000603">
    <property type="protein sequence ID" value="KAG4410732.1"/>
    <property type="molecule type" value="Genomic_DNA"/>
</dbReference>
<accession>A0A8H7T1T9</accession>
<feature type="domain" description="PRISE-like Rossmann-fold" evidence="1">
    <location>
        <begin position="33"/>
        <end position="314"/>
    </location>
</feature>
<dbReference type="AlphaFoldDB" id="A0A8H7T1T9"/>
<gene>
    <name evidence="2" type="ORF">IFR04_016131</name>
</gene>
<keyword evidence="3" id="KW-1185">Reference proteome</keyword>
<protein>
    <recommendedName>
        <fullName evidence="1">PRISE-like Rossmann-fold domain-containing protein</fullName>
    </recommendedName>
</protein>
<dbReference type="InterPro" id="IPR055222">
    <property type="entry name" value="PRISE-like_Rossmann-fold"/>
</dbReference>
<evidence type="ECO:0000313" key="2">
    <source>
        <dbReference type="EMBL" id="KAG4410732.1"/>
    </source>
</evidence>
<evidence type="ECO:0000313" key="3">
    <source>
        <dbReference type="Proteomes" id="UP000664132"/>
    </source>
</evidence>
<dbReference type="Pfam" id="PF22917">
    <property type="entry name" value="PRISE"/>
    <property type="match status" value="1"/>
</dbReference>
<evidence type="ECO:0000259" key="1">
    <source>
        <dbReference type="Pfam" id="PF22917"/>
    </source>
</evidence>
<organism evidence="2 3">
    <name type="scientific">Cadophora malorum</name>
    <dbReference type="NCBI Taxonomy" id="108018"/>
    <lineage>
        <taxon>Eukaryota</taxon>
        <taxon>Fungi</taxon>
        <taxon>Dikarya</taxon>
        <taxon>Ascomycota</taxon>
        <taxon>Pezizomycotina</taxon>
        <taxon>Leotiomycetes</taxon>
        <taxon>Helotiales</taxon>
        <taxon>Ploettnerulaceae</taxon>
        <taxon>Cadophora</taxon>
    </lineage>
</organism>
<name>A0A8H7T1T9_9HELO</name>
<dbReference type="PANTHER" id="PTHR32487">
    <property type="entry name" value="3-OXO-DELTA(4,5)-STEROID 5-BETA-REDUCTASE"/>
    <property type="match status" value="1"/>
</dbReference>
<dbReference type="CDD" id="cd08948">
    <property type="entry name" value="5beta-POR_like_SDR_a"/>
    <property type="match status" value="1"/>
</dbReference>
<comment type="caution">
    <text evidence="2">The sequence shown here is derived from an EMBL/GenBank/DDBJ whole genome shotgun (WGS) entry which is preliminary data.</text>
</comment>
<reference evidence="2" key="1">
    <citation type="submission" date="2021-02" db="EMBL/GenBank/DDBJ databases">
        <title>Genome sequence Cadophora malorum strain M34.</title>
        <authorList>
            <person name="Stefanovic E."/>
            <person name="Vu D."/>
            <person name="Scully C."/>
            <person name="Dijksterhuis J."/>
            <person name="Roader J."/>
            <person name="Houbraken J."/>
        </authorList>
    </citation>
    <scope>NUCLEOTIDE SEQUENCE</scope>
    <source>
        <strain evidence="2">M34</strain>
    </source>
</reference>
<proteinExistence type="predicted"/>
<sequence length="466" mass="52468">MSSQMQRVRSLGIYHGLPVYDGSLESSSTGLTALITGANGMSGHHLLKVLLDAPARWKKIYCLSRKPPSGHADGWISDEKDRVQHISVDFFSSPEEIGKVLMEKRLQIDYIFFFSYVQPRQSGALGTMWSDAKALSEVNSRLLHNFLGGLTIAGVKPRRFFLQTGGKHYGVHLGPVLTPTTESDPRVTLEDNFYYRQQDMLSDWCKASNVRWNVARPSIVDGAVQGSSLNYLVGLAVYAAIEAHLGRPLRFPASIDEWARERSHSSATLDAHFEEWLVLNSRTENQAFNIVDGSAFSWGRLWILLAQWYGTAWLPPVEEDSKYRISYARYDPPPRGYGKGITRTTFTFVEWSQKPEVVDAWKELTYQHNLTFDPFEDRGGVFGLTDVSIIHGWPFTQSISKARHFGWLGTVDTYESIFQTLSELGSLGSSEDPEYFYSEHFGVGPEWLARQPVTSVSMSEVSLTLA</sequence>
<dbReference type="Gene3D" id="3.40.50.720">
    <property type="entry name" value="NAD(P)-binding Rossmann-like Domain"/>
    <property type="match status" value="1"/>
</dbReference>
<dbReference type="OrthoDB" id="1731983at2759"/>
<dbReference type="Proteomes" id="UP000664132">
    <property type="component" value="Unassembled WGS sequence"/>
</dbReference>
<dbReference type="SUPFAM" id="SSF51735">
    <property type="entry name" value="NAD(P)-binding Rossmann-fold domains"/>
    <property type="match status" value="1"/>
</dbReference>